<accession>A0A368F2B6</accession>
<name>A0A368F2B6_ANCCA</name>
<keyword evidence="1" id="KW-0732">Signal</keyword>
<feature type="chain" id="PRO_5016893481" evidence="1">
    <location>
        <begin position="21"/>
        <end position="85"/>
    </location>
</feature>
<evidence type="ECO:0000313" key="3">
    <source>
        <dbReference type="Proteomes" id="UP000252519"/>
    </source>
</evidence>
<protein>
    <submittedName>
        <fullName evidence="2">Toxin-antitoxin system, antitoxin component, Xre domain protein</fullName>
    </submittedName>
</protein>
<dbReference type="EMBL" id="JOJR01009028">
    <property type="protein sequence ID" value="RCN26236.1"/>
    <property type="molecule type" value="Genomic_DNA"/>
</dbReference>
<feature type="signal peptide" evidence="1">
    <location>
        <begin position="1"/>
        <end position="20"/>
    </location>
</feature>
<proteinExistence type="predicted"/>
<comment type="caution">
    <text evidence="2">The sequence shown here is derived from an EMBL/GenBank/DDBJ whole genome shotgun (WGS) entry which is preliminary data.</text>
</comment>
<evidence type="ECO:0000313" key="2">
    <source>
        <dbReference type="EMBL" id="RCN26236.1"/>
    </source>
</evidence>
<sequence length="85" mass="9789">MKLMCTTVTMCSLLFWKCTLYRQRHNKGCLRNSIQSPNQHLTAGLEAAVKLSIGSFRKLKMWLVKLWMSKACLYVDPLGSKKSQH</sequence>
<organism evidence="2 3">
    <name type="scientific">Ancylostoma caninum</name>
    <name type="common">Dog hookworm</name>
    <dbReference type="NCBI Taxonomy" id="29170"/>
    <lineage>
        <taxon>Eukaryota</taxon>
        <taxon>Metazoa</taxon>
        <taxon>Ecdysozoa</taxon>
        <taxon>Nematoda</taxon>
        <taxon>Chromadorea</taxon>
        <taxon>Rhabditida</taxon>
        <taxon>Rhabditina</taxon>
        <taxon>Rhabditomorpha</taxon>
        <taxon>Strongyloidea</taxon>
        <taxon>Ancylostomatidae</taxon>
        <taxon>Ancylostomatinae</taxon>
        <taxon>Ancylostoma</taxon>
    </lineage>
</organism>
<gene>
    <name evidence="2" type="ORF">ANCCAN_28038</name>
</gene>
<dbReference type="Proteomes" id="UP000252519">
    <property type="component" value="Unassembled WGS sequence"/>
</dbReference>
<keyword evidence="3" id="KW-1185">Reference proteome</keyword>
<reference evidence="2 3" key="1">
    <citation type="submission" date="2014-10" db="EMBL/GenBank/DDBJ databases">
        <title>Draft genome of the hookworm Ancylostoma caninum.</title>
        <authorList>
            <person name="Mitreva M."/>
        </authorList>
    </citation>
    <scope>NUCLEOTIDE SEQUENCE [LARGE SCALE GENOMIC DNA]</scope>
    <source>
        <strain evidence="2 3">Baltimore</strain>
    </source>
</reference>
<evidence type="ECO:0000256" key="1">
    <source>
        <dbReference type="SAM" id="SignalP"/>
    </source>
</evidence>
<dbReference type="AlphaFoldDB" id="A0A368F2B6"/>